<evidence type="ECO:0000256" key="3">
    <source>
        <dbReference type="SAM" id="SignalP"/>
    </source>
</evidence>
<feature type="region of interest" description="Disordered" evidence="2">
    <location>
        <begin position="369"/>
        <end position="390"/>
    </location>
</feature>
<dbReference type="Pfam" id="PF08308">
    <property type="entry name" value="PEGA"/>
    <property type="match status" value="1"/>
</dbReference>
<name>A0ABY0CSS2_9DELT</name>
<keyword evidence="3" id="KW-0732">Signal</keyword>
<dbReference type="Gene3D" id="1.25.40.10">
    <property type="entry name" value="Tetratricopeptide repeat domain"/>
    <property type="match status" value="1"/>
</dbReference>
<dbReference type="SUPFAM" id="SSF48452">
    <property type="entry name" value="TPR-like"/>
    <property type="match status" value="1"/>
</dbReference>
<evidence type="ECO:0000313" key="5">
    <source>
        <dbReference type="EMBL" id="RVU44149.1"/>
    </source>
</evidence>
<reference evidence="5 6" key="1">
    <citation type="submission" date="2019-01" db="EMBL/GenBank/DDBJ databases">
        <title>Lujinxingia litoralis gen. nov., sp. nov. and Lujinxingia sediminis gen. nov., sp. nov., new members in the order Bradymonadales, isolated from coastal sediment.</title>
        <authorList>
            <person name="Li C.-M."/>
        </authorList>
    </citation>
    <scope>NUCLEOTIDE SEQUENCE [LARGE SCALE GENOMIC DNA]</scope>
    <source>
        <strain evidence="5 6">SEH01</strain>
    </source>
</reference>
<dbReference type="InterPro" id="IPR019734">
    <property type="entry name" value="TPR_rpt"/>
</dbReference>
<keyword evidence="6" id="KW-1185">Reference proteome</keyword>
<dbReference type="Proteomes" id="UP000282926">
    <property type="component" value="Unassembled WGS sequence"/>
</dbReference>
<dbReference type="Pfam" id="PF13432">
    <property type="entry name" value="TPR_16"/>
    <property type="match status" value="1"/>
</dbReference>
<comment type="caution">
    <text evidence="5">The sequence shown here is derived from an EMBL/GenBank/DDBJ whole genome shotgun (WGS) entry which is preliminary data.</text>
</comment>
<feature type="repeat" description="TPR" evidence="1">
    <location>
        <begin position="79"/>
        <end position="112"/>
    </location>
</feature>
<evidence type="ECO:0000313" key="6">
    <source>
        <dbReference type="Proteomes" id="UP000282926"/>
    </source>
</evidence>
<feature type="signal peptide" evidence="3">
    <location>
        <begin position="1"/>
        <end position="39"/>
    </location>
</feature>
<feature type="chain" id="PRO_5046524204" evidence="3">
    <location>
        <begin position="40"/>
        <end position="390"/>
    </location>
</feature>
<proteinExistence type="predicted"/>
<keyword evidence="1" id="KW-0802">TPR repeat</keyword>
<organism evidence="5 6">
    <name type="scientific">Lujinxingia sediminis</name>
    <dbReference type="NCBI Taxonomy" id="2480984"/>
    <lineage>
        <taxon>Bacteria</taxon>
        <taxon>Deltaproteobacteria</taxon>
        <taxon>Bradymonadales</taxon>
        <taxon>Lujinxingiaceae</taxon>
        <taxon>Lujinxingia</taxon>
    </lineage>
</organism>
<evidence type="ECO:0000259" key="4">
    <source>
        <dbReference type="Pfam" id="PF08308"/>
    </source>
</evidence>
<dbReference type="EMBL" id="SADD01000005">
    <property type="protein sequence ID" value="RVU44149.1"/>
    <property type="molecule type" value="Genomic_DNA"/>
</dbReference>
<dbReference type="InterPro" id="IPR011990">
    <property type="entry name" value="TPR-like_helical_dom_sf"/>
</dbReference>
<evidence type="ECO:0000256" key="2">
    <source>
        <dbReference type="SAM" id="MobiDB-lite"/>
    </source>
</evidence>
<feature type="domain" description="PEGA" evidence="4">
    <location>
        <begin position="134"/>
        <end position="200"/>
    </location>
</feature>
<accession>A0ABY0CSS2</accession>
<sequence length="390" mass="41410">MAENPMATSSSHTRTFKRLLVACALPLSLSLMMPAPAFAQDTIEQARERFMEGRAFYDNDEYEKAAEAFLESYELSGRSELLYNVGQAYRLAGKLTDAEAYFQRYLSELPGAPNAGEVADTVIEIQQAIAASMATLNVTSSPEGATILVEETRERCNAPCELDLAPGTYTLIASLPDFDQARQSITLEARQREELAMTLRAAVQTGRLMVQSDLSGATLIVGGQSYALPLQRAVEVEAGTTTFAIRGGGADFSESVEVPADDTLTLFIPASAMGQGGVFSNPRQSAALGLGGVGIALGAAATIMGMQASTTYDALEQQQNAFGGVNRELLDTGISQQRTANGLWIGAAVSLLASSGLFVWDVFASGDDEPIAPSEEPAPRRSDAPVELLD</sequence>
<evidence type="ECO:0000256" key="1">
    <source>
        <dbReference type="PROSITE-ProRule" id="PRU00339"/>
    </source>
</evidence>
<gene>
    <name evidence="5" type="ORF">EA187_11410</name>
</gene>
<dbReference type="PROSITE" id="PS50005">
    <property type="entry name" value="TPR"/>
    <property type="match status" value="1"/>
</dbReference>
<protein>
    <submittedName>
        <fullName evidence="5">PEGA domain-containing protein</fullName>
    </submittedName>
</protein>
<dbReference type="InterPro" id="IPR013229">
    <property type="entry name" value="PEGA"/>
</dbReference>